<keyword evidence="4" id="KW-1185">Reference proteome</keyword>
<feature type="domain" description="Disease resistance protein winged helix" evidence="2">
    <location>
        <begin position="112"/>
        <end position="153"/>
    </location>
</feature>
<dbReference type="Pfam" id="PF23559">
    <property type="entry name" value="WHD_DRP"/>
    <property type="match status" value="1"/>
</dbReference>
<keyword evidence="1" id="KW-0677">Repeat</keyword>
<dbReference type="InterPro" id="IPR044974">
    <property type="entry name" value="Disease_R_plants"/>
</dbReference>
<reference evidence="3 4" key="1">
    <citation type="journal article" date="2018" name="Front. Plant Sci.">
        <title>Red Clover (Trifolium pratense) and Zigzag Clover (T. medium) - A Picture of Genomic Similarities and Differences.</title>
        <authorList>
            <person name="Dluhosova J."/>
            <person name="Istvanek J."/>
            <person name="Nedelnik J."/>
            <person name="Repkova J."/>
        </authorList>
    </citation>
    <scope>NUCLEOTIDE SEQUENCE [LARGE SCALE GENOMIC DNA]</scope>
    <source>
        <strain evidence="4">cv. 10/8</strain>
        <tissue evidence="3">Leaf</tissue>
    </source>
</reference>
<dbReference type="PANTHER" id="PTHR23155">
    <property type="entry name" value="DISEASE RESISTANCE PROTEIN RP"/>
    <property type="match status" value="1"/>
</dbReference>
<evidence type="ECO:0000313" key="4">
    <source>
        <dbReference type="Proteomes" id="UP000265520"/>
    </source>
</evidence>
<protein>
    <submittedName>
        <fullName evidence="3">Disease resistance protein</fullName>
    </submittedName>
</protein>
<evidence type="ECO:0000259" key="2">
    <source>
        <dbReference type="Pfam" id="PF23559"/>
    </source>
</evidence>
<dbReference type="PANTHER" id="PTHR23155:SF1071">
    <property type="entry name" value="DISEASE RESISTANCE RPP13-LIKE PROTEIN 1"/>
    <property type="match status" value="1"/>
</dbReference>
<evidence type="ECO:0000256" key="1">
    <source>
        <dbReference type="ARBA" id="ARBA00022737"/>
    </source>
</evidence>
<dbReference type="InterPro" id="IPR027417">
    <property type="entry name" value="P-loop_NTPase"/>
</dbReference>
<evidence type="ECO:0000313" key="3">
    <source>
        <dbReference type="EMBL" id="MCH87016.1"/>
    </source>
</evidence>
<dbReference type="InterPro" id="IPR042197">
    <property type="entry name" value="Apaf_helical"/>
</dbReference>
<organism evidence="3 4">
    <name type="scientific">Trifolium medium</name>
    <dbReference type="NCBI Taxonomy" id="97028"/>
    <lineage>
        <taxon>Eukaryota</taxon>
        <taxon>Viridiplantae</taxon>
        <taxon>Streptophyta</taxon>
        <taxon>Embryophyta</taxon>
        <taxon>Tracheophyta</taxon>
        <taxon>Spermatophyta</taxon>
        <taxon>Magnoliopsida</taxon>
        <taxon>eudicotyledons</taxon>
        <taxon>Gunneridae</taxon>
        <taxon>Pentapetalae</taxon>
        <taxon>rosids</taxon>
        <taxon>fabids</taxon>
        <taxon>Fabales</taxon>
        <taxon>Fabaceae</taxon>
        <taxon>Papilionoideae</taxon>
        <taxon>50 kb inversion clade</taxon>
        <taxon>NPAAA clade</taxon>
        <taxon>Hologalegina</taxon>
        <taxon>IRL clade</taxon>
        <taxon>Trifolieae</taxon>
        <taxon>Trifolium</taxon>
    </lineage>
</organism>
<gene>
    <name evidence="3" type="ORF">A2U01_0007880</name>
</gene>
<comment type="caution">
    <text evidence="3">The sequence shown here is derived from an EMBL/GenBank/DDBJ whole genome shotgun (WGS) entry which is preliminary data.</text>
</comment>
<dbReference type="SUPFAM" id="SSF52540">
    <property type="entry name" value="P-loop containing nucleoside triphosphate hydrolases"/>
    <property type="match status" value="1"/>
</dbReference>
<accession>A0A392MHM7</accession>
<dbReference type="GO" id="GO:0043531">
    <property type="term" value="F:ADP binding"/>
    <property type="evidence" value="ECO:0007669"/>
    <property type="project" value="InterPro"/>
</dbReference>
<sequence>MVQPFQSYFLGLLDDDCWSVFANNACLPDTIQSGEDMKLQIIGKEIVKKCKGLPLAAQSLGGLLRSSRDIRVWNNLLHSNIWETKSKIIPALRINYQHLPPSLKRCFVYCSLFPKNHEFEREELILLWMAEGLLQPPKNGKTLEEVGPKYLRSFFPIPPEDEELEAFELWILDL</sequence>
<dbReference type="Proteomes" id="UP000265520">
    <property type="component" value="Unassembled WGS sequence"/>
</dbReference>
<dbReference type="GO" id="GO:0098542">
    <property type="term" value="P:defense response to other organism"/>
    <property type="evidence" value="ECO:0007669"/>
    <property type="project" value="TreeGrafter"/>
</dbReference>
<proteinExistence type="predicted"/>
<dbReference type="AlphaFoldDB" id="A0A392MHM7"/>
<dbReference type="EMBL" id="LXQA010011361">
    <property type="protein sequence ID" value="MCH87016.1"/>
    <property type="molecule type" value="Genomic_DNA"/>
</dbReference>
<feature type="non-terminal residue" evidence="3">
    <location>
        <position position="174"/>
    </location>
</feature>
<name>A0A392MHM7_9FABA</name>
<dbReference type="Gene3D" id="1.10.8.430">
    <property type="entry name" value="Helical domain of apoptotic protease-activating factors"/>
    <property type="match status" value="1"/>
</dbReference>
<dbReference type="InterPro" id="IPR058922">
    <property type="entry name" value="WHD_DRP"/>
</dbReference>